<protein>
    <submittedName>
        <fullName evidence="2">Uncharacterized protein</fullName>
    </submittedName>
</protein>
<organism evidence="2 3">
    <name type="scientific">Sphingomonas abietis</name>
    <dbReference type="NCBI Taxonomy" id="3012344"/>
    <lineage>
        <taxon>Bacteria</taxon>
        <taxon>Pseudomonadati</taxon>
        <taxon>Pseudomonadota</taxon>
        <taxon>Alphaproteobacteria</taxon>
        <taxon>Sphingomonadales</taxon>
        <taxon>Sphingomonadaceae</taxon>
        <taxon>Sphingomonas</taxon>
    </lineage>
</organism>
<dbReference type="Proteomes" id="UP001210865">
    <property type="component" value="Chromosome"/>
</dbReference>
<evidence type="ECO:0000313" key="2">
    <source>
        <dbReference type="EMBL" id="WBO23275.1"/>
    </source>
</evidence>
<evidence type="ECO:0000256" key="1">
    <source>
        <dbReference type="SAM" id="SignalP"/>
    </source>
</evidence>
<dbReference type="EMBL" id="CP115174">
    <property type="protein sequence ID" value="WBO23275.1"/>
    <property type="molecule type" value="Genomic_DNA"/>
</dbReference>
<keyword evidence="1" id="KW-0732">Signal</keyword>
<evidence type="ECO:0000313" key="3">
    <source>
        <dbReference type="Proteomes" id="UP001210865"/>
    </source>
</evidence>
<sequence length="141" mass="15302">MKKIIPLAALSLTALLTSHALAASPTGISFRELEYQQPRDPLLPAAQSSDIVEHTAPARLANAAAALDAAIPVGTSRADAEAILRKAGATCRPATGTSERCRYFDVSTRDPYVDAVRWNVRVDFADDQVRRLSIDRSWVRS</sequence>
<feature type="signal peptide" evidence="1">
    <location>
        <begin position="1"/>
        <end position="22"/>
    </location>
</feature>
<proteinExistence type="predicted"/>
<accession>A0ABY7NP13</accession>
<reference evidence="2 3" key="1">
    <citation type="submission" date="2022-12" db="EMBL/GenBank/DDBJ databases">
        <title>Sphingomonas abieness sp. nov., an endophytic bacterium isolated from Abies koreana.</title>
        <authorList>
            <person name="Jiang L."/>
            <person name="Lee J."/>
        </authorList>
    </citation>
    <scope>NUCLEOTIDE SEQUENCE [LARGE SCALE GENOMIC DNA]</scope>
    <source>
        <strain evidence="3">PAMB 00755</strain>
    </source>
</reference>
<keyword evidence="3" id="KW-1185">Reference proteome</keyword>
<gene>
    <name evidence="2" type="ORF">PBT88_03815</name>
</gene>
<name>A0ABY7NP13_9SPHN</name>
<feature type="chain" id="PRO_5045819097" evidence="1">
    <location>
        <begin position="23"/>
        <end position="141"/>
    </location>
</feature>
<dbReference type="RefSeq" id="WP_270077910.1">
    <property type="nucleotide sequence ID" value="NZ_CP115174.1"/>
</dbReference>